<name>A0AAP0NA76_LIQFO</name>
<sequence>MGVGLVVMGVGRKKEVHSFNSKLPSITQMELPSPPGLRVMTPLPLTVVNGKALSAATPQGG</sequence>
<evidence type="ECO:0000313" key="2">
    <source>
        <dbReference type="Proteomes" id="UP001415857"/>
    </source>
</evidence>
<evidence type="ECO:0000313" key="1">
    <source>
        <dbReference type="EMBL" id="KAK9269448.1"/>
    </source>
</evidence>
<accession>A0AAP0NA76</accession>
<gene>
    <name evidence="1" type="ORF">L1049_001222</name>
</gene>
<proteinExistence type="predicted"/>
<dbReference type="Proteomes" id="UP001415857">
    <property type="component" value="Unassembled WGS sequence"/>
</dbReference>
<dbReference type="EMBL" id="JBBPBK010000015">
    <property type="protein sequence ID" value="KAK9269448.1"/>
    <property type="molecule type" value="Genomic_DNA"/>
</dbReference>
<dbReference type="AlphaFoldDB" id="A0AAP0NA76"/>
<reference evidence="1 2" key="1">
    <citation type="journal article" date="2024" name="Plant J.">
        <title>Genome sequences and population genomics reveal climatic adaptation and genomic divergence between two closely related sweetgum species.</title>
        <authorList>
            <person name="Xu W.Q."/>
            <person name="Ren C.Q."/>
            <person name="Zhang X.Y."/>
            <person name="Comes H.P."/>
            <person name="Liu X.H."/>
            <person name="Li Y.G."/>
            <person name="Kettle C.J."/>
            <person name="Jalonen R."/>
            <person name="Gaisberger H."/>
            <person name="Ma Y.Z."/>
            <person name="Qiu Y.X."/>
        </authorList>
    </citation>
    <scope>NUCLEOTIDE SEQUENCE [LARGE SCALE GENOMIC DNA]</scope>
    <source>
        <strain evidence="1">Hangzhou</strain>
    </source>
</reference>
<keyword evidence="2" id="KW-1185">Reference proteome</keyword>
<protein>
    <submittedName>
        <fullName evidence="1">Uncharacterized protein</fullName>
    </submittedName>
</protein>
<organism evidence="1 2">
    <name type="scientific">Liquidambar formosana</name>
    <name type="common">Formosan gum</name>
    <dbReference type="NCBI Taxonomy" id="63359"/>
    <lineage>
        <taxon>Eukaryota</taxon>
        <taxon>Viridiplantae</taxon>
        <taxon>Streptophyta</taxon>
        <taxon>Embryophyta</taxon>
        <taxon>Tracheophyta</taxon>
        <taxon>Spermatophyta</taxon>
        <taxon>Magnoliopsida</taxon>
        <taxon>eudicotyledons</taxon>
        <taxon>Gunneridae</taxon>
        <taxon>Pentapetalae</taxon>
        <taxon>Saxifragales</taxon>
        <taxon>Altingiaceae</taxon>
        <taxon>Liquidambar</taxon>
    </lineage>
</organism>
<comment type="caution">
    <text evidence="1">The sequence shown here is derived from an EMBL/GenBank/DDBJ whole genome shotgun (WGS) entry which is preliminary data.</text>
</comment>